<feature type="transmembrane region" description="Helical" evidence="1">
    <location>
        <begin position="12"/>
        <end position="29"/>
    </location>
</feature>
<evidence type="ECO:0000259" key="2">
    <source>
        <dbReference type="Pfam" id="PF02698"/>
    </source>
</evidence>
<keyword evidence="1" id="KW-1133">Transmembrane helix</keyword>
<dbReference type="Pfam" id="PF02698">
    <property type="entry name" value="DUF218"/>
    <property type="match status" value="1"/>
</dbReference>
<dbReference type="Gene3D" id="3.40.50.620">
    <property type="entry name" value="HUPs"/>
    <property type="match status" value="1"/>
</dbReference>
<dbReference type="InterPro" id="IPR014729">
    <property type="entry name" value="Rossmann-like_a/b/a_fold"/>
</dbReference>
<gene>
    <name evidence="3" type="ORF">J2I48_26470</name>
</gene>
<dbReference type="EMBL" id="JAFMYU010000034">
    <property type="protein sequence ID" value="MBO0934583.1"/>
    <property type="molecule type" value="Genomic_DNA"/>
</dbReference>
<reference evidence="3 4" key="1">
    <citation type="submission" date="2021-03" db="EMBL/GenBank/DDBJ databases">
        <title>Fibrella sp. HMF5036 genome sequencing and assembly.</title>
        <authorList>
            <person name="Kang H."/>
            <person name="Kim H."/>
            <person name="Bae S."/>
            <person name="Joh K."/>
        </authorList>
    </citation>
    <scope>NUCLEOTIDE SEQUENCE [LARGE SCALE GENOMIC DNA]</scope>
    <source>
        <strain evidence="3 4">HMF5036</strain>
    </source>
</reference>
<comment type="caution">
    <text evidence="3">The sequence shown here is derived from an EMBL/GenBank/DDBJ whole genome shotgun (WGS) entry which is preliminary data.</text>
</comment>
<sequence length="260" mass="28972">MFYFLSKTAGYFLTPAGLLLACLVGALLFKRYRRNLILITLGLFWLLGNGFLVDELARIWEASPTTTLPPPDSTARVAVVLTGGMVNANLPVSPVRPLLGGQADRLEQALYLYKTRQVQKILISGGSTSLFFLGKEAMHEGEQSMQFLHLAGVPVADLLWETRSRNTRENALFSASVLRNRYHTNSCVLVTSAFHMRRAEACFRKVGIRPLPFPAAFIQQPRDTAPITDLLVPHEQTLAESLLLIRELFGYTAYRVAGYL</sequence>
<feature type="transmembrane region" description="Helical" evidence="1">
    <location>
        <begin position="36"/>
        <end position="53"/>
    </location>
</feature>
<accession>A0A939K2H6</accession>
<dbReference type="PROSITE" id="PS51257">
    <property type="entry name" value="PROKAR_LIPOPROTEIN"/>
    <property type="match status" value="1"/>
</dbReference>
<keyword evidence="4" id="KW-1185">Reference proteome</keyword>
<dbReference type="InterPro" id="IPR051599">
    <property type="entry name" value="Cell_Envelope_Assoc"/>
</dbReference>
<keyword evidence="1" id="KW-0472">Membrane</keyword>
<evidence type="ECO:0000313" key="3">
    <source>
        <dbReference type="EMBL" id="MBO0934583.1"/>
    </source>
</evidence>
<dbReference type="RefSeq" id="WP_207338549.1">
    <property type="nucleotide sequence ID" value="NZ_JAFMYU010000034.1"/>
</dbReference>
<organism evidence="3 4">
    <name type="scientific">Fibrella aquatilis</name>
    <dbReference type="NCBI Taxonomy" id="2817059"/>
    <lineage>
        <taxon>Bacteria</taxon>
        <taxon>Pseudomonadati</taxon>
        <taxon>Bacteroidota</taxon>
        <taxon>Cytophagia</taxon>
        <taxon>Cytophagales</taxon>
        <taxon>Spirosomataceae</taxon>
        <taxon>Fibrella</taxon>
    </lineage>
</organism>
<dbReference type="GO" id="GO:0043164">
    <property type="term" value="P:Gram-negative-bacterium-type cell wall biogenesis"/>
    <property type="evidence" value="ECO:0007669"/>
    <property type="project" value="TreeGrafter"/>
</dbReference>
<dbReference type="AlphaFoldDB" id="A0A939K2H6"/>
<dbReference type="GO" id="GO:0000270">
    <property type="term" value="P:peptidoglycan metabolic process"/>
    <property type="evidence" value="ECO:0007669"/>
    <property type="project" value="TreeGrafter"/>
</dbReference>
<name>A0A939K2H6_9BACT</name>
<proteinExistence type="predicted"/>
<dbReference type="PANTHER" id="PTHR30336">
    <property type="entry name" value="INNER MEMBRANE PROTEIN, PROBABLE PERMEASE"/>
    <property type="match status" value="1"/>
</dbReference>
<evidence type="ECO:0000313" key="4">
    <source>
        <dbReference type="Proteomes" id="UP000664795"/>
    </source>
</evidence>
<feature type="domain" description="DUF218" evidence="2">
    <location>
        <begin position="77"/>
        <end position="250"/>
    </location>
</feature>
<protein>
    <submittedName>
        <fullName evidence="3">YdcF family protein</fullName>
    </submittedName>
</protein>
<keyword evidence="1" id="KW-0812">Transmembrane</keyword>
<dbReference type="CDD" id="cd06259">
    <property type="entry name" value="YdcF-like"/>
    <property type="match status" value="1"/>
</dbReference>
<dbReference type="PANTHER" id="PTHR30336:SF4">
    <property type="entry name" value="ENVELOPE BIOGENESIS FACTOR ELYC"/>
    <property type="match status" value="1"/>
</dbReference>
<dbReference type="InterPro" id="IPR003848">
    <property type="entry name" value="DUF218"/>
</dbReference>
<evidence type="ECO:0000256" key="1">
    <source>
        <dbReference type="SAM" id="Phobius"/>
    </source>
</evidence>
<dbReference type="Proteomes" id="UP000664795">
    <property type="component" value="Unassembled WGS sequence"/>
</dbReference>
<dbReference type="GO" id="GO:0005886">
    <property type="term" value="C:plasma membrane"/>
    <property type="evidence" value="ECO:0007669"/>
    <property type="project" value="TreeGrafter"/>
</dbReference>